<dbReference type="Proteomes" id="UP000315439">
    <property type="component" value="Unassembled WGS sequence"/>
</dbReference>
<dbReference type="EMBL" id="VIKS01000002">
    <property type="protein sequence ID" value="TQV89287.1"/>
    <property type="molecule type" value="Genomic_DNA"/>
</dbReference>
<evidence type="ECO:0000313" key="2">
    <source>
        <dbReference type="EMBL" id="TQV89287.1"/>
    </source>
</evidence>
<feature type="chain" id="PRO_5022051456" evidence="1">
    <location>
        <begin position="22"/>
        <end position="155"/>
    </location>
</feature>
<dbReference type="AlphaFoldDB" id="A0A545UIJ8"/>
<name>A0A545UIJ8_9GAMM</name>
<reference evidence="2 3" key="1">
    <citation type="submission" date="2019-07" db="EMBL/GenBank/DDBJ databases">
        <title>Draft genome for Aliikangiella sp. M105.</title>
        <authorList>
            <person name="Wang G."/>
        </authorList>
    </citation>
    <scope>NUCLEOTIDE SEQUENCE [LARGE SCALE GENOMIC DNA]</scope>
    <source>
        <strain evidence="2 3">M105</strain>
    </source>
</reference>
<dbReference type="PROSITE" id="PS51257">
    <property type="entry name" value="PROKAR_LIPOPROTEIN"/>
    <property type="match status" value="1"/>
</dbReference>
<evidence type="ECO:0000313" key="3">
    <source>
        <dbReference type="Proteomes" id="UP000315439"/>
    </source>
</evidence>
<gene>
    <name evidence="2" type="ORF">FLL46_03915</name>
</gene>
<accession>A0A545UIJ8</accession>
<comment type="caution">
    <text evidence="2">The sequence shown here is derived from an EMBL/GenBank/DDBJ whole genome shotgun (WGS) entry which is preliminary data.</text>
</comment>
<keyword evidence="3" id="KW-1185">Reference proteome</keyword>
<dbReference type="RefSeq" id="WP_142892137.1">
    <property type="nucleotide sequence ID" value="NZ_ML660161.1"/>
</dbReference>
<proteinExistence type="predicted"/>
<dbReference type="OrthoDB" id="6227696at2"/>
<sequence length="155" mass="17612">MKSKFAIIILLTIFLSSCAGRQINIIDHEGKVIGECIAGYDWHFYGLQDSIDYALYLCAKDSIEKGYAISDKSLLERDFTLPKPPEGKSWNKKLAMHHFKNGDITEQKLGYILAAIEHEYLLISRDAEVKFTQGTISKAEFDQIISDARHVWLGE</sequence>
<evidence type="ECO:0000256" key="1">
    <source>
        <dbReference type="SAM" id="SignalP"/>
    </source>
</evidence>
<protein>
    <submittedName>
        <fullName evidence="2">Uncharacterized protein</fullName>
    </submittedName>
</protein>
<feature type="signal peptide" evidence="1">
    <location>
        <begin position="1"/>
        <end position="21"/>
    </location>
</feature>
<organism evidence="2 3">
    <name type="scientific">Aliikangiella coralliicola</name>
    <dbReference type="NCBI Taxonomy" id="2592383"/>
    <lineage>
        <taxon>Bacteria</taxon>
        <taxon>Pseudomonadati</taxon>
        <taxon>Pseudomonadota</taxon>
        <taxon>Gammaproteobacteria</taxon>
        <taxon>Oceanospirillales</taxon>
        <taxon>Pleioneaceae</taxon>
        <taxon>Aliikangiella</taxon>
    </lineage>
</organism>
<keyword evidence="1" id="KW-0732">Signal</keyword>